<sequence>MYFRNLLYILIAHQVAAATSTSAKGATPSSVKGKAAKIDKCASAALTTEFSAGFKQPHPPGIQAEFTTSFIQHKWSQKMSSISTGFIHNLPSKGLILADQVINGMLTSSVFDYNNVTYDDNVDHTMSVFQNASKSPVVWRGYDAVSFPILTSQMLINGDAVFTGQVTRDFSGRGVGWMIMDQGKNPLTVYLNPCNVVIGYDYFLRDEKTRVVTEFFNTNITAVTQAKLEIRGNEVHSGKNFNLG</sequence>
<feature type="signal peptide" evidence="1">
    <location>
        <begin position="1"/>
        <end position="17"/>
    </location>
</feature>
<name>A0A395RUX6_FUSSP</name>
<keyword evidence="3" id="KW-1185">Reference proteome</keyword>
<dbReference type="EMBL" id="PXOF01000122">
    <property type="protein sequence ID" value="RGP63976.1"/>
    <property type="molecule type" value="Genomic_DNA"/>
</dbReference>
<dbReference type="Proteomes" id="UP000266152">
    <property type="component" value="Unassembled WGS sequence"/>
</dbReference>
<gene>
    <name evidence="2" type="ORF">FSPOR_8304</name>
</gene>
<evidence type="ECO:0000313" key="3">
    <source>
        <dbReference type="Proteomes" id="UP000266152"/>
    </source>
</evidence>
<feature type="chain" id="PRO_5017316945" evidence="1">
    <location>
        <begin position="18"/>
        <end position="244"/>
    </location>
</feature>
<keyword evidence="1" id="KW-0732">Signal</keyword>
<proteinExistence type="predicted"/>
<reference evidence="2 3" key="1">
    <citation type="journal article" date="2018" name="PLoS Pathog.">
        <title>Evolution of structural diversity of trichothecenes, a family of toxins produced by plant pathogenic and entomopathogenic fungi.</title>
        <authorList>
            <person name="Proctor R.H."/>
            <person name="McCormick S.P."/>
            <person name="Kim H.S."/>
            <person name="Cardoza R.E."/>
            <person name="Stanley A.M."/>
            <person name="Lindo L."/>
            <person name="Kelly A."/>
            <person name="Brown D.W."/>
            <person name="Lee T."/>
            <person name="Vaughan M.M."/>
            <person name="Alexander N.J."/>
            <person name="Busman M."/>
            <person name="Gutierrez S."/>
        </authorList>
    </citation>
    <scope>NUCLEOTIDE SEQUENCE [LARGE SCALE GENOMIC DNA]</scope>
    <source>
        <strain evidence="2 3">NRRL 3299</strain>
    </source>
</reference>
<evidence type="ECO:0000256" key="1">
    <source>
        <dbReference type="SAM" id="SignalP"/>
    </source>
</evidence>
<evidence type="ECO:0000313" key="2">
    <source>
        <dbReference type="EMBL" id="RGP63976.1"/>
    </source>
</evidence>
<comment type="caution">
    <text evidence="2">The sequence shown here is derived from an EMBL/GenBank/DDBJ whole genome shotgun (WGS) entry which is preliminary data.</text>
</comment>
<organism evidence="2 3">
    <name type="scientific">Fusarium sporotrichioides</name>
    <dbReference type="NCBI Taxonomy" id="5514"/>
    <lineage>
        <taxon>Eukaryota</taxon>
        <taxon>Fungi</taxon>
        <taxon>Dikarya</taxon>
        <taxon>Ascomycota</taxon>
        <taxon>Pezizomycotina</taxon>
        <taxon>Sordariomycetes</taxon>
        <taxon>Hypocreomycetidae</taxon>
        <taxon>Hypocreales</taxon>
        <taxon>Nectriaceae</taxon>
        <taxon>Fusarium</taxon>
    </lineage>
</organism>
<protein>
    <submittedName>
        <fullName evidence="2">Uncharacterized protein</fullName>
    </submittedName>
</protein>
<dbReference type="AlphaFoldDB" id="A0A395RUX6"/>
<accession>A0A395RUX6</accession>